<dbReference type="Pfam" id="PF06108">
    <property type="entry name" value="DUF952"/>
    <property type="match status" value="1"/>
</dbReference>
<proteinExistence type="predicted"/>
<dbReference type="Gene3D" id="3.20.170.20">
    <property type="entry name" value="Protein of unknown function DUF952"/>
    <property type="match status" value="1"/>
</dbReference>
<dbReference type="PANTHER" id="PTHR34129:SF1">
    <property type="entry name" value="DUF952 DOMAIN-CONTAINING PROTEIN"/>
    <property type="match status" value="1"/>
</dbReference>
<dbReference type="InterPro" id="IPR009297">
    <property type="entry name" value="DUF952"/>
</dbReference>
<organism evidence="1 2">
    <name type="scientific">Phytohabitans rumicis</name>
    <dbReference type="NCBI Taxonomy" id="1076125"/>
    <lineage>
        <taxon>Bacteria</taxon>
        <taxon>Bacillati</taxon>
        <taxon>Actinomycetota</taxon>
        <taxon>Actinomycetes</taxon>
        <taxon>Micromonosporales</taxon>
        <taxon>Micromonosporaceae</taxon>
    </lineage>
</organism>
<dbReference type="EMBL" id="BLPG01000001">
    <property type="protein sequence ID" value="GFJ94171.1"/>
    <property type="molecule type" value="Genomic_DNA"/>
</dbReference>
<evidence type="ECO:0000313" key="1">
    <source>
        <dbReference type="EMBL" id="GFJ94171.1"/>
    </source>
</evidence>
<dbReference type="Proteomes" id="UP000482960">
    <property type="component" value="Unassembled WGS sequence"/>
</dbReference>
<dbReference type="AlphaFoldDB" id="A0A6V8LH32"/>
<dbReference type="SUPFAM" id="SSF56399">
    <property type="entry name" value="ADP-ribosylation"/>
    <property type="match status" value="1"/>
</dbReference>
<reference evidence="1 2" key="2">
    <citation type="submission" date="2020-03" db="EMBL/GenBank/DDBJ databases">
        <authorList>
            <person name="Ichikawa N."/>
            <person name="Kimura A."/>
            <person name="Kitahashi Y."/>
            <person name="Uohara A."/>
        </authorList>
    </citation>
    <scope>NUCLEOTIDE SEQUENCE [LARGE SCALE GENOMIC DNA]</scope>
    <source>
        <strain evidence="1 2">NBRC 108638</strain>
    </source>
</reference>
<protein>
    <recommendedName>
        <fullName evidence="3">Glutathione S-transferase</fullName>
    </recommendedName>
</protein>
<reference evidence="1 2" key="1">
    <citation type="submission" date="2020-03" db="EMBL/GenBank/DDBJ databases">
        <title>Whole genome shotgun sequence of Phytohabitans rumicis NBRC 108638.</title>
        <authorList>
            <person name="Komaki H."/>
            <person name="Tamura T."/>
        </authorList>
    </citation>
    <scope>NUCLEOTIDE SEQUENCE [LARGE SCALE GENOMIC DNA]</scope>
    <source>
        <strain evidence="1 2">NBRC 108638</strain>
    </source>
</reference>
<keyword evidence="2" id="KW-1185">Reference proteome</keyword>
<accession>A0A6V8LH32</accession>
<sequence>MLIYKILLPAEWDQFEATGQFDGSPFDHTSGFIHCSSRDQVGSTALRVFAGEPELVVVSLDAETFGDAVRWEPASNGEPFPHIYTPVPRSAVVAIHRVAGAAHVDAALPRD</sequence>
<dbReference type="PANTHER" id="PTHR34129">
    <property type="entry name" value="BLR1139 PROTEIN"/>
    <property type="match status" value="1"/>
</dbReference>
<evidence type="ECO:0008006" key="3">
    <source>
        <dbReference type="Google" id="ProtNLM"/>
    </source>
</evidence>
<name>A0A6V8LH32_9ACTN</name>
<comment type="caution">
    <text evidence="1">The sequence shown here is derived from an EMBL/GenBank/DDBJ whole genome shotgun (WGS) entry which is preliminary data.</text>
</comment>
<dbReference type="RefSeq" id="WP_173081130.1">
    <property type="nucleotide sequence ID" value="NZ_BAABJB010000038.1"/>
</dbReference>
<gene>
    <name evidence="1" type="ORF">Prum_078130</name>
</gene>
<evidence type="ECO:0000313" key="2">
    <source>
        <dbReference type="Proteomes" id="UP000482960"/>
    </source>
</evidence>